<evidence type="ECO:0000256" key="1">
    <source>
        <dbReference type="ARBA" id="ARBA00022729"/>
    </source>
</evidence>
<keyword evidence="1 2" id="KW-0732">Signal</keyword>
<proteinExistence type="predicted"/>
<reference evidence="4 5" key="1">
    <citation type="submission" date="2023-07" db="EMBL/GenBank/DDBJ databases">
        <authorList>
            <person name="Lian W.-H."/>
        </authorList>
    </citation>
    <scope>NUCLEOTIDE SEQUENCE [LARGE SCALE GENOMIC DNA]</scope>
    <source>
        <strain evidence="4 5">SYSU DXS3180</strain>
    </source>
</reference>
<dbReference type="PANTHER" id="PTHR30570">
    <property type="entry name" value="PERIPLASMIC PHOSPHATE BINDING COMPONENT OF PHOSPHATE ABC TRANSPORTER"/>
    <property type="match status" value="1"/>
</dbReference>
<dbReference type="PROSITE" id="PS51257">
    <property type="entry name" value="PROKAR_LIPOPROTEIN"/>
    <property type="match status" value="1"/>
</dbReference>
<dbReference type="SUPFAM" id="SSF53850">
    <property type="entry name" value="Periplasmic binding protein-like II"/>
    <property type="match status" value="1"/>
</dbReference>
<dbReference type="PANTHER" id="PTHR30570:SF1">
    <property type="entry name" value="PHOSPHATE-BINDING PROTEIN PSTS"/>
    <property type="match status" value="1"/>
</dbReference>
<organism evidence="4 5">
    <name type="scientific">Danxiaibacter flavus</name>
    <dbReference type="NCBI Taxonomy" id="3049108"/>
    <lineage>
        <taxon>Bacteria</taxon>
        <taxon>Pseudomonadati</taxon>
        <taxon>Bacteroidota</taxon>
        <taxon>Chitinophagia</taxon>
        <taxon>Chitinophagales</taxon>
        <taxon>Chitinophagaceae</taxon>
        <taxon>Danxiaibacter</taxon>
    </lineage>
</organism>
<gene>
    <name evidence="4" type="ORF">QTN47_02105</name>
</gene>
<sequence length="311" mass="34924">MAEKIMCKLAVAFFLGVIFTACGNGTRSNRDNDTYKKGVINISVDESFKPVIEEQIKVYESSFPEAKIIPTYKSEADCLRDLQNDSVRMIVIARGLTVDEDKYYTTKLKYHPNYDVLAYDAVSVIININGKDSVFTMAKIRDFLSGKDSSKTIVVDGKNATSTVRFLKDSVLKGENFGSNVTAANNSREVVDYVSRNQNAIGFVGSSWVGNEQDPEQKAYMKTIRFALLQCTSCKDDSIFAKPSQSTISYAQYPLVRPLYYIVKENYSGLGTGFLNFMSVERGQLIFRRSYLVPAKMYFGIRTSNIKESTD</sequence>
<name>A0ABV3ZB08_9BACT</name>
<dbReference type="RefSeq" id="WP_369327658.1">
    <property type="nucleotide sequence ID" value="NZ_JAULBC010000001.1"/>
</dbReference>
<evidence type="ECO:0000313" key="4">
    <source>
        <dbReference type="EMBL" id="MEX6686266.1"/>
    </source>
</evidence>
<dbReference type="InterPro" id="IPR024370">
    <property type="entry name" value="PBP_domain"/>
</dbReference>
<dbReference type="Proteomes" id="UP001560573">
    <property type="component" value="Unassembled WGS sequence"/>
</dbReference>
<dbReference type="EMBL" id="JAULBC010000001">
    <property type="protein sequence ID" value="MEX6686266.1"/>
    <property type="molecule type" value="Genomic_DNA"/>
</dbReference>
<keyword evidence="5" id="KW-1185">Reference proteome</keyword>
<dbReference type="InterPro" id="IPR050811">
    <property type="entry name" value="Phosphate_ABC_transporter"/>
</dbReference>
<feature type="signal peptide" evidence="2">
    <location>
        <begin position="1"/>
        <end position="23"/>
    </location>
</feature>
<protein>
    <submittedName>
        <fullName evidence="4">Substrate-binding domain-containing protein</fullName>
    </submittedName>
</protein>
<feature type="domain" description="PBP" evidence="3">
    <location>
        <begin position="38"/>
        <end position="278"/>
    </location>
</feature>
<feature type="chain" id="PRO_5045689961" evidence="2">
    <location>
        <begin position="24"/>
        <end position="311"/>
    </location>
</feature>
<dbReference type="Pfam" id="PF12849">
    <property type="entry name" value="PBP_like_2"/>
    <property type="match status" value="1"/>
</dbReference>
<evidence type="ECO:0000259" key="3">
    <source>
        <dbReference type="Pfam" id="PF12849"/>
    </source>
</evidence>
<dbReference type="Gene3D" id="3.40.190.10">
    <property type="entry name" value="Periplasmic binding protein-like II"/>
    <property type="match status" value="2"/>
</dbReference>
<accession>A0ABV3ZB08</accession>
<evidence type="ECO:0000256" key="2">
    <source>
        <dbReference type="SAM" id="SignalP"/>
    </source>
</evidence>
<evidence type="ECO:0000313" key="5">
    <source>
        <dbReference type="Proteomes" id="UP001560573"/>
    </source>
</evidence>
<comment type="caution">
    <text evidence="4">The sequence shown here is derived from an EMBL/GenBank/DDBJ whole genome shotgun (WGS) entry which is preliminary data.</text>
</comment>